<evidence type="ECO:0000256" key="14">
    <source>
        <dbReference type="ARBA" id="ARBA00023136"/>
    </source>
</evidence>
<dbReference type="GO" id="GO:0009791">
    <property type="term" value="P:post-embryonic development"/>
    <property type="evidence" value="ECO:0007669"/>
    <property type="project" value="UniProtKB-ARBA"/>
</dbReference>
<gene>
    <name evidence="23" type="ORF">POM88_001664</name>
</gene>
<dbReference type="FunFam" id="1.10.510.10:FF:000569">
    <property type="entry name" value="Serine/threonine-protein kinase-like protein CCR4"/>
    <property type="match status" value="1"/>
</dbReference>
<keyword evidence="15 23" id="KW-0675">Receptor</keyword>
<evidence type="ECO:0000256" key="4">
    <source>
        <dbReference type="ARBA" id="ARBA00022527"/>
    </source>
</evidence>
<dbReference type="Pfam" id="PF00560">
    <property type="entry name" value="LRR_1"/>
    <property type="match status" value="6"/>
</dbReference>
<dbReference type="InterPro" id="IPR013210">
    <property type="entry name" value="LRR_N_plant-typ"/>
</dbReference>
<evidence type="ECO:0000256" key="12">
    <source>
        <dbReference type="ARBA" id="ARBA00022840"/>
    </source>
</evidence>
<proteinExistence type="inferred from homology"/>
<dbReference type="PANTHER" id="PTHR48056">
    <property type="entry name" value="LRR RECEPTOR-LIKE SERINE/THREONINE-PROTEIN KINASE-RELATED"/>
    <property type="match status" value="1"/>
</dbReference>
<dbReference type="Gene3D" id="1.10.510.10">
    <property type="entry name" value="Transferase(Phosphotransferase) domain 1"/>
    <property type="match status" value="1"/>
</dbReference>
<keyword evidence="6" id="KW-0808">Transferase</keyword>
<dbReference type="Pfam" id="PF00069">
    <property type="entry name" value="Pkinase"/>
    <property type="match status" value="1"/>
</dbReference>
<organism evidence="23 24">
    <name type="scientific">Heracleum sosnowskyi</name>
    <dbReference type="NCBI Taxonomy" id="360622"/>
    <lineage>
        <taxon>Eukaryota</taxon>
        <taxon>Viridiplantae</taxon>
        <taxon>Streptophyta</taxon>
        <taxon>Embryophyta</taxon>
        <taxon>Tracheophyta</taxon>
        <taxon>Spermatophyta</taxon>
        <taxon>Magnoliopsida</taxon>
        <taxon>eudicotyledons</taxon>
        <taxon>Gunneridae</taxon>
        <taxon>Pentapetalae</taxon>
        <taxon>asterids</taxon>
        <taxon>campanulids</taxon>
        <taxon>Apiales</taxon>
        <taxon>Apiaceae</taxon>
        <taxon>Apioideae</taxon>
        <taxon>apioid superclade</taxon>
        <taxon>Tordylieae</taxon>
        <taxon>Tordyliinae</taxon>
        <taxon>Heracleum</taxon>
    </lineage>
</organism>
<evidence type="ECO:0000256" key="8">
    <source>
        <dbReference type="ARBA" id="ARBA00022729"/>
    </source>
</evidence>
<dbReference type="SUPFAM" id="SSF52058">
    <property type="entry name" value="L domain-like"/>
    <property type="match status" value="3"/>
</dbReference>
<dbReference type="GO" id="GO:0006952">
    <property type="term" value="P:defense response"/>
    <property type="evidence" value="ECO:0007669"/>
    <property type="project" value="UniProtKB-ARBA"/>
</dbReference>
<name>A0AAD8JEL7_9APIA</name>
<evidence type="ECO:0000256" key="11">
    <source>
        <dbReference type="ARBA" id="ARBA00022777"/>
    </source>
</evidence>
<evidence type="ECO:0000256" key="15">
    <source>
        <dbReference type="ARBA" id="ARBA00023170"/>
    </source>
</evidence>
<comment type="caution">
    <text evidence="23">The sequence shown here is derived from an EMBL/GenBank/DDBJ whole genome shotgun (WGS) entry which is preliminary data.</text>
</comment>
<evidence type="ECO:0000256" key="3">
    <source>
        <dbReference type="ARBA" id="ARBA00012513"/>
    </source>
</evidence>
<dbReference type="FunFam" id="3.80.10.10:FF:000453">
    <property type="entry name" value="Leucine-rich receptor-like protein kinase family protein"/>
    <property type="match status" value="1"/>
</dbReference>
<dbReference type="InterPro" id="IPR017441">
    <property type="entry name" value="Protein_kinase_ATP_BS"/>
</dbReference>
<dbReference type="GO" id="GO:0033612">
    <property type="term" value="F:receptor serine/threonine kinase binding"/>
    <property type="evidence" value="ECO:0007669"/>
    <property type="project" value="TreeGrafter"/>
</dbReference>
<evidence type="ECO:0000256" key="16">
    <source>
        <dbReference type="ARBA" id="ARBA00023180"/>
    </source>
</evidence>
<evidence type="ECO:0000256" key="21">
    <source>
        <dbReference type="SAM" id="SignalP"/>
    </source>
</evidence>
<dbReference type="PANTHER" id="PTHR48056:SF41">
    <property type="entry name" value="RECEPTOR-LIKE PROTEIN KINASE HAIKU2"/>
    <property type="match status" value="1"/>
</dbReference>
<evidence type="ECO:0000256" key="7">
    <source>
        <dbReference type="ARBA" id="ARBA00022692"/>
    </source>
</evidence>
<keyword evidence="5" id="KW-0433">Leucine-rich repeat</keyword>
<accession>A0AAD8JEL7</accession>
<evidence type="ECO:0000259" key="22">
    <source>
        <dbReference type="PROSITE" id="PS50011"/>
    </source>
</evidence>
<evidence type="ECO:0000256" key="10">
    <source>
        <dbReference type="ARBA" id="ARBA00022741"/>
    </source>
</evidence>
<dbReference type="Pfam" id="PF08263">
    <property type="entry name" value="LRRNT_2"/>
    <property type="match status" value="1"/>
</dbReference>
<feature type="signal peptide" evidence="21">
    <location>
        <begin position="1"/>
        <end position="27"/>
    </location>
</feature>
<dbReference type="InterPro" id="IPR055414">
    <property type="entry name" value="LRR_R13L4/SHOC2-like"/>
</dbReference>
<dbReference type="InterPro" id="IPR003591">
    <property type="entry name" value="Leu-rich_rpt_typical-subtyp"/>
</dbReference>
<sequence>MANMFSGHRIILTLLFSFLCLVFHACANELDMLLQIKDSLKDSDSKVFDTWRSDNLVCSFSGIMCNDKQKVQEINLSQENLVGTLPFDVICSLESLEKLSLGSNSLSGKISDHLANCTKLTFLDLGNNYFSGEVPNLSSLTKLSFLSLNNSGVSGSFPWGSLQNLTSLTFLSLGDNLFEKSPFPLEILNLDKLYWLYLTNTSIEGHIPGEIENLTLLENLELSDNFLFGKIPVGITKLSKLSQLELYDNNLTGNFPEGFGNLTSLRKLDVSNNSLEGDISELKSLVKLESLQLFENKLSGEIPLEFGEFKFFQELSLYTNKFTGTLPQKIGSWSDFVYIDISENLFTGLIPPDMCKKGSLSDLLLLQNNFTGGIPESYADCPSLTRVRLSNNSLSGSVPDALWGLPNVKMIDLSMNQFEGSVTSNLREAKRLSQLFLSNNKFSGELPEPISDASSLVEIELGWNNFSGEIPSTIGELKNLSSLHLEGNSFTGAIPESLGLCLSLNDISLAGNSLSSGIPDSLGSLPSLNSLNLSDNKLSGKVPFSLSSTKLSLLDLSNNLLSGPIPDAFSVEVFRDGFLGNPGLCSNKRISGLKSCSSPGSTESVQLKIIVSIVIAGAFVSILSLATFLYVLKLRKNGQNCPMTRRDSWDMKHYHVLSFSEEEVVKALRQENLIGTGGSGNVYKVPLSCGKILAVKHVWKSNSVGHKSFRMNSPMLGKGKSGSPEYDAEVEALSSIRHVNVVKLYCSITSEDSNLLVYEYMPNGSLWDQLHTCQKISMDWTVRYDIAVGAARGLEYLHHGYDRPVIHRDVKSSNILLDENMKPRIADFGLAKIVQPNGAKVAATQMIAGTYGYIAPEYAYTYKVDEKSDIYSFGVVLMELVTGKRPTEPEFGENKDIVQWVCDTMMKSDDSGIGLVDSTISEDSKEDAARVLTIAIRCTMKVPNLRPSMRVVVQMLEEVEPFKLSEIVVTKDGENCKQ</sequence>
<keyword evidence="8 21" id="KW-0732">Signal</keyword>
<dbReference type="GO" id="GO:0016020">
    <property type="term" value="C:membrane"/>
    <property type="evidence" value="ECO:0007669"/>
    <property type="project" value="UniProtKB-SubCell"/>
</dbReference>
<evidence type="ECO:0000256" key="18">
    <source>
        <dbReference type="ARBA" id="ARBA00048679"/>
    </source>
</evidence>
<evidence type="ECO:0000256" key="1">
    <source>
        <dbReference type="ARBA" id="ARBA00004167"/>
    </source>
</evidence>
<dbReference type="CDD" id="cd14066">
    <property type="entry name" value="STKc_IRAK"/>
    <property type="match status" value="1"/>
</dbReference>
<comment type="catalytic activity">
    <reaction evidence="18">
        <text>L-seryl-[protein] + ATP = O-phospho-L-seryl-[protein] + ADP + H(+)</text>
        <dbReference type="Rhea" id="RHEA:17989"/>
        <dbReference type="Rhea" id="RHEA-COMP:9863"/>
        <dbReference type="Rhea" id="RHEA-COMP:11604"/>
        <dbReference type="ChEBI" id="CHEBI:15378"/>
        <dbReference type="ChEBI" id="CHEBI:29999"/>
        <dbReference type="ChEBI" id="CHEBI:30616"/>
        <dbReference type="ChEBI" id="CHEBI:83421"/>
        <dbReference type="ChEBI" id="CHEBI:456216"/>
        <dbReference type="EC" id="2.7.11.1"/>
    </reaction>
</comment>
<evidence type="ECO:0000313" key="23">
    <source>
        <dbReference type="EMBL" id="KAK1402059.1"/>
    </source>
</evidence>
<feature type="domain" description="Protein kinase" evidence="22">
    <location>
        <begin position="668"/>
        <end position="963"/>
    </location>
</feature>
<feature type="transmembrane region" description="Helical" evidence="20">
    <location>
        <begin position="609"/>
        <end position="632"/>
    </location>
</feature>
<evidence type="ECO:0000256" key="19">
    <source>
        <dbReference type="PROSITE-ProRule" id="PRU10141"/>
    </source>
</evidence>
<dbReference type="GO" id="GO:0004674">
    <property type="term" value="F:protein serine/threonine kinase activity"/>
    <property type="evidence" value="ECO:0007669"/>
    <property type="project" value="UniProtKB-KW"/>
</dbReference>
<keyword evidence="12 19" id="KW-0067">ATP-binding</keyword>
<keyword evidence="13 20" id="KW-1133">Transmembrane helix</keyword>
<reference evidence="23" key="2">
    <citation type="submission" date="2023-05" db="EMBL/GenBank/DDBJ databases">
        <authorList>
            <person name="Schelkunov M.I."/>
        </authorList>
    </citation>
    <scope>NUCLEOTIDE SEQUENCE</scope>
    <source>
        <strain evidence="23">Hsosn_3</strain>
        <tissue evidence="23">Leaf</tissue>
    </source>
</reference>
<evidence type="ECO:0000256" key="6">
    <source>
        <dbReference type="ARBA" id="ARBA00022679"/>
    </source>
</evidence>
<dbReference type="InterPro" id="IPR000719">
    <property type="entry name" value="Prot_kinase_dom"/>
</dbReference>
<dbReference type="PROSITE" id="PS50011">
    <property type="entry name" value="PROTEIN_KINASE_DOM"/>
    <property type="match status" value="1"/>
</dbReference>
<dbReference type="SUPFAM" id="SSF56112">
    <property type="entry name" value="Protein kinase-like (PK-like)"/>
    <property type="match status" value="1"/>
</dbReference>
<dbReference type="SMART" id="SM00369">
    <property type="entry name" value="LRR_TYP"/>
    <property type="match status" value="7"/>
</dbReference>
<evidence type="ECO:0000256" key="2">
    <source>
        <dbReference type="ARBA" id="ARBA00008684"/>
    </source>
</evidence>
<dbReference type="AlphaFoldDB" id="A0AAD8JEL7"/>
<dbReference type="PROSITE" id="PS00107">
    <property type="entry name" value="PROTEIN_KINASE_ATP"/>
    <property type="match status" value="1"/>
</dbReference>
<dbReference type="InterPro" id="IPR001611">
    <property type="entry name" value="Leu-rich_rpt"/>
</dbReference>
<evidence type="ECO:0000313" key="24">
    <source>
        <dbReference type="Proteomes" id="UP001237642"/>
    </source>
</evidence>
<dbReference type="Proteomes" id="UP001237642">
    <property type="component" value="Unassembled WGS sequence"/>
</dbReference>
<dbReference type="Gene3D" id="3.30.200.20">
    <property type="entry name" value="Phosphorylase Kinase, domain 1"/>
    <property type="match status" value="1"/>
</dbReference>
<evidence type="ECO:0000256" key="5">
    <source>
        <dbReference type="ARBA" id="ARBA00022614"/>
    </source>
</evidence>
<evidence type="ECO:0000256" key="9">
    <source>
        <dbReference type="ARBA" id="ARBA00022737"/>
    </source>
</evidence>
<keyword evidence="16" id="KW-0325">Glycoprotein</keyword>
<dbReference type="InterPro" id="IPR011009">
    <property type="entry name" value="Kinase-like_dom_sf"/>
</dbReference>
<dbReference type="Gene3D" id="3.80.10.10">
    <property type="entry name" value="Ribonuclease Inhibitor"/>
    <property type="match status" value="3"/>
</dbReference>
<keyword evidence="4" id="KW-0723">Serine/threonine-protein kinase</keyword>
<dbReference type="Pfam" id="PF13855">
    <property type="entry name" value="LRR_8"/>
    <property type="match status" value="1"/>
</dbReference>
<keyword evidence="14 20" id="KW-0472">Membrane</keyword>
<feature type="chain" id="PRO_5042189421" description="non-specific serine/threonine protein kinase" evidence="21">
    <location>
        <begin position="28"/>
        <end position="978"/>
    </location>
</feature>
<comment type="similarity">
    <text evidence="2">Belongs to the protein kinase superfamily. Ser/Thr protein kinase family.</text>
</comment>
<dbReference type="Pfam" id="PF23598">
    <property type="entry name" value="LRR_14"/>
    <property type="match status" value="1"/>
</dbReference>
<reference evidence="23" key="1">
    <citation type="submission" date="2023-02" db="EMBL/GenBank/DDBJ databases">
        <title>Genome of toxic invasive species Heracleum sosnowskyi carries increased number of genes despite the absence of recent whole-genome duplications.</title>
        <authorList>
            <person name="Schelkunov M."/>
            <person name="Shtratnikova V."/>
            <person name="Makarenko M."/>
            <person name="Klepikova A."/>
            <person name="Omelchenko D."/>
            <person name="Novikova G."/>
            <person name="Obukhova E."/>
            <person name="Bogdanov V."/>
            <person name="Penin A."/>
            <person name="Logacheva M."/>
        </authorList>
    </citation>
    <scope>NUCLEOTIDE SEQUENCE</scope>
    <source>
        <strain evidence="23">Hsosn_3</strain>
        <tissue evidence="23">Leaf</tissue>
    </source>
</reference>
<comment type="subcellular location">
    <subcellularLocation>
        <location evidence="1">Membrane</location>
        <topology evidence="1">Single-pass membrane protein</topology>
    </subcellularLocation>
</comment>
<keyword evidence="9" id="KW-0677">Repeat</keyword>
<keyword evidence="7 20" id="KW-0812">Transmembrane</keyword>
<keyword evidence="11 23" id="KW-0418">Kinase</keyword>
<feature type="binding site" evidence="19">
    <location>
        <position position="696"/>
    </location>
    <ligand>
        <name>ATP</name>
        <dbReference type="ChEBI" id="CHEBI:30616"/>
    </ligand>
</feature>
<dbReference type="PROSITE" id="PS00108">
    <property type="entry name" value="PROTEIN_KINASE_ST"/>
    <property type="match status" value="1"/>
</dbReference>
<dbReference type="GO" id="GO:0051707">
    <property type="term" value="P:response to other organism"/>
    <property type="evidence" value="ECO:0007669"/>
    <property type="project" value="UniProtKB-ARBA"/>
</dbReference>
<dbReference type="SMART" id="SM00220">
    <property type="entry name" value="S_TKc"/>
    <property type="match status" value="1"/>
</dbReference>
<dbReference type="InterPro" id="IPR032675">
    <property type="entry name" value="LRR_dom_sf"/>
</dbReference>
<dbReference type="FunFam" id="3.80.10.10:FF:000233">
    <property type="entry name" value="Leucine-rich repeat receptor-like protein kinase TDR"/>
    <property type="match status" value="1"/>
</dbReference>
<protein>
    <recommendedName>
        <fullName evidence="3">non-specific serine/threonine protein kinase</fullName>
        <ecNumber evidence="3">2.7.11.1</ecNumber>
    </recommendedName>
</protein>
<comment type="catalytic activity">
    <reaction evidence="17">
        <text>L-threonyl-[protein] + ATP = O-phospho-L-threonyl-[protein] + ADP + H(+)</text>
        <dbReference type="Rhea" id="RHEA:46608"/>
        <dbReference type="Rhea" id="RHEA-COMP:11060"/>
        <dbReference type="Rhea" id="RHEA-COMP:11605"/>
        <dbReference type="ChEBI" id="CHEBI:15378"/>
        <dbReference type="ChEBI" id="CHEBI:30013"/>
        <dbReference type="ChEBI" id="CHEBI:30616"/>
        <dbReference type="ChEBI" id="CHEBI:61977"/>
        <dbReference type="ChEBI" id="CHEBI:456216"/>
        <dbReference type="EC" id="2.7.11.1"/>
    </reaction>
</comment>
<keyword evidence="24" id="KW-1185">Reference proteome</keyword>
<dbReference type="InterPro" id="IPR050647">
    <property type="entry name" value="Plant_LRR-RLKs"/>
</dbReference>
<evidence type="ECO:0000256" key="13">
    <source>
        <dbReference type="ARBA" id="ARBA00022989"/>
    </source>
</evidence>
<dbReference type="InterPro" id="IPR008271">
    <property type="entry name" value="Ser/Thr_kinase_AS"/>
</dbReference>
<dbReference type="GO" id="GO:0005524">
    <property type="term" value="F:ATP binding"/>
    <property type="evidence" value="ECO:0007669"/>
    <property type="project" value="UniProtKB-UniRule"/>
</dbReference>
<dbReference type="FunFam" id="3.80.10.10:FF:000234">
    <property type="entry name" value="Probable inactive receptor kinase RLK902"/>
    <property type="match status" value="1"/>
</dbReference>
<dbReference type="FunFam" id="3.30.200.20:FF:000540">
    <property type="entry name" value="Receptor-like protein kinase HAIKU2"/>
    <property type="match status" value="1"/>
</dbReference>
<keyword evidence="10 19" id="KW-0547">Nucleotide-binding</keyword>
<dbReference type="PROSITE" id="PS51450">
    <property type="entry name" value="LRR"/>
    <property type="match status" value="2"/>
</dbReference>
<evidence type="ECO:0000256" key="20">
    <source>
        <dbReference type="SAM" id="Phobius"/>
    </source>
</evidence>
<dbReference type="EMBL" id="JAUIZM010000001">
    <property type="protein sequence ID" value="KAK1402059.1"/>
    <property type="molecule type" value="Genomic_DNA"/>
</dbReference>
<dbReference type="EC" id="2.7.11.1" evidence="3"/>
<evidence type="ECO:0000256" key="17">
    <source>
        <dbReference type="ARBA" id="ARBA00047899"/>
    </source>
</evidence>